<feature type="compositionally biased region" description="Low complexity" evidence="1">
    <location>
        <begin position="1026"/>
        <end position="1044"/>
    </location>
</feature>
<dbReference type="GO" id="GO:0016281">
    <property type="term" value="C:eukaryotic translation initiation factor 4F complex"/>
    <property type="evidence" value="ECO:0007669"/>
    <property type="project" value="TreeGrafter"/>
</dbReference>
<dbReference type="AlphaFoldDB" id="A0A6G1SCC3"/>
<dbReference type="SMART" id="SM00543">
    <property type="entry name" value="MIF4G"/>
    <property type="match status" value="1"/>
</dbReference>
<feature type="compositionally biased region" description="Polar residues" evidence="1">
    <location>
        <begin position="800"/>
        <end position="811"/>
    </location>
</feature>
<dbReference type="Gene3D" id="1.25.40.180">
    <property type="match status" value="1"/>
</dbReference>
<evidence type="ECO:0000313" key="3">
    <source>
        <dbReference type="EMBL" id="MDE47871.1"/>
    </source>
</evidence>
<feature type="compositionally biased region" description="Polar residues" evidence="1">
    <location>
        <begin position="530"/>
        <end position="558"/>
    </location>
</feature>
<feature type="region of interest" description="Disordered" evidence="1">
    <location>
        <begin position="432"/>
        <end position="465"/>
    </location>
</feature>
<feature type="compositionally biased region" description="Low complexity" evidence="1">
    <location>
        <begin position="312"/>
        <end position="329"/>
    </location>
</feature>
<dbReference type="InterPro" id="IPR003890">
    <property type="entry name" value="MIF4G-like_typ-3"/>
</dbReference>
<dbReference type="InterPro" id="IPR016024">
    <property type="entry name" value="ARM-type_fold"/>
</dbReference>
<evidence type="ECO:0000259" key="2">
    <source>
        <dbReference type="SMART" id="SM00543"/>
    </source>
</evidence>
<gene>
    <name evidence="3" type="primary">Eif4g1</name>
    <name evidence="3" type="ORF">g.12747</name>
</gene>
<sequence>MDSADPRTQPTSQPQQQPSHHHHPQHPQHHHTQQQRQPQQPLNDQQQQPHHIQQQLTQPQSLHQQPQLTHPPQHAQQNPPAGYAALQPPHNYPHQMQLGHAAYPSHPPFPRGQFPQYPANVGPQHYPYGAQFVAQYPPAWQQAAAYAQVPISTSTSQGLPQPLKSAPTVRPREKKKLPIIDPKTGKPVDLTDSGVPEKSSSEAATNTTKATTTTTTTTTTTKPAPTHQPRTTATATITTATLTTSTPSTTTTSTKTENSAVPVNPTTTNNIVTNSSSTDRTDTSSPPLTVGDILLRKVSEDASSDRREQVAKTVTKTPTVTSGVTTSPPKAKEVVTIESPIPAKASAPASAPVRASVPPSAPAPKATPAPTSPKPTLAPASAPTSASGPQPTPQPTPAPAPTTAINTDSKEIPKTEANNEVTEPEPVAGIVLQSEGDKKLDNKDVKDCDEDSTKKDDDVNGEKKLQYEPGQYHPILNRKGKKKYSRDFMLEVCEKICKLDINTEVSTDNAMPTYNLDKTDMFAPNYQQQSKYQATNRQNDPARRQNPNNYTGRSSAGQERQRKIIVPSSSLTNEVELKTVSNPWRPGKEVKEEEVPDDVVEVEALKKKFRSILNKLTPQNFDNLALAVTDMHIDTEAKLGEVIDIVFAKALAEPGYCVLYGQMCSHLKKITAGTANFGNTLLKRCQNQFQADIYSGINLEERKKKIEQEHDPEKKKHLDEELYEDMYRCRMRGLGLIKFIGELYKIEMLNDAIMFDCIQRLLADPSSEESLECLCDLLKTIGEKLDRSSQAMAKEKQKSQKNTSKNTNAYHNNNKSLASVVASNAQNQAPEPISTLDPIFDQLHKIRKNKDLPLSIRIRFKLLDVCELREKEQWQSKGKDNNPKKLDEIKKDHLESERQKSMGPRKSQEGRRGLGHGSGSSSQISSLGNDSGSNRNNFHSSASSQAISDRSFGEKTLQNNSDNHRMQELHRSHTTAAASFLKKIALGSNEMAADKITTSLRPNTNIRSGLGLRPNLGTSNPATAMSNTTKSTAETTTNSTNANADGGGSQ</sequence>
<accession>A0A6G1SCC3</accession>
<feature type="compositionally biased region" description="Low complexity" evidence="1">
    <location>
        <begin position="919"/>
        <end position="933"/>
    </location>
</feature>
<feature type="region of interest" description="Disordered" evidence="1">
    <location>
        <begin position="788"/>
        <end position="811"/>
    </location>
</feature>
<feature type="compositionally biased region" description="Low complexity" evidence="1">
    <location>
        <begin position="374"/>
        <end position="389"/>
    </location>
</feature>
<feature type="compositionally biased region" description="Polar residues" evidence="1">
    <location>
        <begin position="1016"/>
        <end position="1025"/>
    </location>
</feature>
<feature type="compositionally biased region" description="Low complexity" evidence="1">
    <location>
        <begin position="1"/>
        <end position="18"/>
    </location>
</feature>
<feature type="region of interest" description="Disordered" evidence="1">
    <location>
        <begin position="1"/>
        <end position="122"/>
    </location>
</feature>
<feature type="region of interest" description="Disordered" evidence="1">
    <location>
        <begin position="153"/>
        <end position="410"/>
    </location>
</feature>
<feature type="region of interest" description="Disordered" evidence="1">
    <location>
        <begin position="1004"/>
        <end position="1050"/>
    </location>
</feature>
<evidence type="ECO:0000256" key="1">
    <source>
        <dbReference type="SAM" id="MobiDB-lite"/>
    </source>
</evidence>
<protein>
    <submittedName>
        <fullName evidence="3">Eukaryotic translation initiation factor 4 gamma 1</fullName>
    </submittedName>
</protein>
<feature type="compositionally biased region" description="Low complexity" evidence="1">
    <location>
        <begin position="34"/>
        <end position="81"/>
    </location>
</feature>
<feature type="compositionally biased region" description="Basic and acidic residues" evidence="1">
    <location>
        <begin position="871"/>
        <end position="912"/>
    </location>
</feature>
<feature type="domain" description="MIF4G" evidence="2">
    <location>
        <begin position="606"/>
        <end position="872"/>
    </location>
</feature>
<keyword evidence="3" id="KW-0396">Initiation factor</keyword>
<feature type="region of interest" description="Disordered" evidence="1">
    <location>
        <begin position="871"/>
        <end position="950"/>
    </location>
</feature>
<dbReference type="GO" id="GO:0003743">
    <property type="term" value="F:translation initiation factor activity"/>
    <property type="evidence" value="ECO:0007669"/>
    <property type="project" value="UniProtKB-KW"/>
</dbReference>
<proteinExistence type="predicted"/>
<feature type="compositionally biased region" description="Low complexity" evidence="1">
    <location>
        <begin position="339"/>
        <end position="358"/>
    </location>
</feature>
<feature type="compositionally biased region" description="Pro residues" evidence="1">
    <location>
        <begin position="359"/>
        <end position="373"/>
    </location>
</feature>
<feature type="compositionally biased region" description="Basic residues" evidence="1">
    <location>
        <begin position="19"/>
        <end position="33"/>
    </location>
</feature>
<feature type="compositionally biased region" description="Basic and acidic residues" evidence="1">
    <location>
        <begin position="788"/>
        <end position="798"/>
    </location>
</feature>
<feature type="compositionally biased region" description="Basic and acidic residues" evidence="1">
    <location>
        <begin position="294"/>
        <end position="310"/>
    </location>
</feature>
<dbReference type="GO" id="GO:0003729">
    <property type="term" value="F:mRNA binding"/>
    <property type="evidence" value="ECO:0007669"/>
    <property type="project" value="TreeGrafter"/>
</dbReference>
<dbReference type="PANTHER" id="PTHR23253:SF78">
    <property type="entry name" value="EUKARYOTIC TRANSLATION INITIATION FACTOR 4G1, ISOFORM B-RELATED"/>
    <property type="match status" value="1"/>
</dbReference>
<dbReference type="SUPFAM" id="SSF48371">
    <property type="entry name" value="ARM repeat"/>
    <property type="match status" value="1"/>
</dbReference>
<keyword evidence="3" id="KW-0648">Protein biosynthesis</keyword>
<organism evidence="3">
    <name type="scientific">Aceria tosichella</name>
    <name type="common">wheat curl mite</name>
    <dbReference type="NCBI Taxonomy" id="561515"/>
    <lineage>
        <taxon>Eukaryota</taxon>
        <taxon>Metazoa</taxon>
        <taxon>Ecdysozoa</taxon>
        <taxon>Arthropoda</taxon>
        <taxon>Chelicerata</taxon>
        <taxon>Arachnida</taxon>
        <taxon>Acari</taxon>
        <taxon>Acariformes</taxon>
        <taxon>Trombidiformes</taxon>
        <taxon>Prostigmata</taxon>
        <taxon>Eupodina</taxon>
        <taxon>Eriophyoidea</taxon>
        <taxon>Eriophyidae</taxon>
        <taxon>Eriophyinae</taxon>
        <taxon>Aceriini</taxon>
        <taxon>Aceria</taxon>
    </lineage>
</organism>
<name>A0A6G1SCC3_9ACAR</name>
<feature type="compositionally biased region" description="Pro residues" evidence="1">
    <location>
        <begin position="390"/>
        <end position="400"/>
    </location>
</feature>
<dbReference type="EMBL" id="GGYP01003100">
    <property type="protein sequence ID" value="MDE47871.1"/>
    <property type="molecule type" value="Transcribed_RNA"/>
</dbReference>
<feature type="compositionally biased region" description="Low complexity" evidence="1">
    <location>
        <begin position="940"/>
        <end position="950"/>
    </location>
</feature>
<dbReference type="Pfam" id="PF02854">
    <property type="entry name" value="MIF4G"/>
    <property type="match status" value="1"/>
</dbReference>
<feature type="compositionally biased region" description="Low complexity" evidence="1">
    <location>
        <begin position="203"/>
        <end position="289"/>
    </location>
</feature>
<feature type="region of interest" description="Disordered" evidence="1">
    <location>
        <begin position="530"/>
        <end position="565"/>
    </location>
</feature>
<dbReference type="PANTHER" id="PTHR23253">
    <property type="entry name" value="EUKARYOTIC TRANSLATION INITIATION FACTOR 4 GAMMA"/>
    <property type="match status" value="1"/>
</dbReference>
<feature type="compositionally biased region" description="Basic and acidic residues" evidence="1">
    <location>
        <begin position="435"/>
        <end position="465"/>
    </location>
</feature>
<reference evidence="3" key="1">
    <citation type="submission" date="2018-10" db="EMBL/GenBank/DDBJ databases">
        <title>Transcriptome assembly of Aceria tosichella (Wheat curl mite) Type 2.</title>
        <authorList>
            <person name="Scully E.D."/>
            <person name="Geib S.M."/>
            <person name="Palmer N.A."/>
            <person name="Gupta A.K."/>
            <person name="Sarath G."/>
            <person name="Tatineni S."/>
        </authorList>
    </citation>
    <scope>NUCLEOTIDE SEQUENCE</scope>
    <source>
        <strain evidence="3">LincolnNE</strain>
    </source>
</reference>